<keyword evidence="3" id="KW-0472">Membrane</keyword>
<dbReference type="InterPro" id="IPR000160">
    <property type="entry name" value="GGDEF_dom"/>
</dbReference>
<evidence type="ECO:0000256" key="3">
    <source>
        <dbReference type="SAM" id="Phobius"/>
    </source>
</evidence>
<dbReference type="PROSITE" id="PS50887">
    <property type="entry name" value="GGDEF"/>
    <property type="match status" value="1"/>
</dbReference>
<dbReference type="AlphaFoldDB" id="A0A3S9HNH1"/>
<accession>A0A3S9HNH1</accession>
<evidence type="ECO:0000313" key="6">
    <source>
        <dbReference type="Proteomes" id="UP000275663"/>
    </source>
</evidence>
<dbReference type="InterPro" id="IPR043128">
    <property type="entry name" value="Rev_trsase/Diguanyl_cyclase"/>
</dbReference>
<dbReference type="PANTHER" id="PTHR45138:SF9">
    <property type="entry name" value="DIGUANYLATE CYCLASE DGCM-RELATED"/>
    <property type="match status" value="1"/>
</dbReference>
<reference evidence="5 6" key="1">
    <citation type="journal article" date="2011" name="Int. J. Syst. Evol. Microbiol.">
        <title>Description of Undibacterium oligocarboniphilum sp. nov., isolated from purified water, and Undibacterium pigrum strain CCUG 49012 as the type strain of Undibacterium parvum sp. nov., and emended descriptions of the genus Undibacterium and the species Undibacterium pigrum.</title>
        <authorList>
            <person name="Eder W."/>
            <person name="Wanner G."/>
            <person name="Ludwig W."/>
            <person name="Busse H.J."/>
            <person name="Ziemke-Kageler F."/>
            <person name="Lang E."/>
        </authorList>
    </citation>
    <scope>NUCLEOTIDE SEQUENCE [LARGE SCALE GENOMIC DNA]</scope>
    <source>
        <strain evidence="5 6">DSM 23061</strain>
    </source>
</reference>
<dbReference type="Gene3D" id="1.25.40.10">
    <property type="entry name" value="Tetratricopeptide repeat domain"/>
    <property type="match status" value="1"/>
</dbReference>
<dbReference type="EMBL" id="CP034464">
    <property type="protein sequence ID" value="AZP13648.1"/>
    <property type="molecule type" value="Genomic_DNA"/>
</dbReference>
<dbReference type="Pfam" id="PF00990">
    <property type="entry name" value="GGDEF"/>
    <property type="match status" value="1"/>
</dbReference>
<dbReference type="EC" id="2.7.7.65" evidence="1"/>
<keyword evidence="3" id="KW-0812">Transmembrane</keyword>
<dbReference type="SUPFAM" id="SSF55073">
    <property type="entry name" value="Nucleotide cyclase"/>
    <property type="match status" value="1"/>
</dbReference>
<dbReference type="SUPFAM" id="SSF48452">
    <property type="entry name" value="TPR-like"/>
    <property type="match status" value="1"/>
</dbReference>
<dbReference type="SMART" id="SM00267">
    <property type="entry name" value="GGDEF"/>
    <property type="match status" value="1"/>
</dbReference>
<dbReference type="KEGG" id="upv:EJN92_17660"/>
<proteinExistence type="predicted"/>
<comment type="catalytic activity">
    <reaction evidence="2">
        <text>2 GTP = 3',3'-c-di-GMP + 2 diphosphate</text>
        <dbReference type="Rhea" id="RHEA:24898"/>
        <dbReference type="ChEBI" id="CHEBI:33019"/>
        <dbReference type="ChEBI" id="CHEBI:37565"/>
        <dbReference type="ChEBI" id="CHEBI:58805"/>
        <dbReference type="EC" id="2.7.7.65"/>
    </reaction>
</comment>
<dbReference type="GO" id="GO:0052621">
    <property type="term" value="F:diguanylate cyclase activity"/>
    <property type="evidence" value="ECO:0007669"/>
    <property type="project" value="UniProtKB-EC"/>
</dbReference>
<name>A0A3S9HNH1_9BURK</name>
<dbReference type="Proteomes" id="UP000275663">
    <property type="component" value="Chromosome"/>
</dbReference>
<sequence>MVMIRNLQKFLLLILRLFVVILPLSAIADESLSVDALLDLSSQYLNTAPEKSIETLDKLSAFKLTFNKKQTERYYFISAISLGFRGKHKERVEWVQSFIERVKEPELRIKFLYQLSDGYANLGDYENALKTINQSIILLSKTSSPENQIMALQAAVTLLNSLHAYDEAMVYADRMYELENNSINNLSKCYGLANRIETGFLRGDRKKARSLVAETSQICDASNRQVIGQIARSLAVVDMIDIGLNEAGIKEGLSILLEFSKTNQTSDYVTQLEEAIARAYLKNADLQLAERYGLQAYQHAQNSKVLQMMEKSSETMAKIKRAQGDMASALDYYDINLALKKKVLDDQLHKNLAYQRVKFDTQDKANQLSLLEQKNKILSTEKQLEQKNNQNLLMLIALGAILMVVLLAWTLKIIRQKNLFRLSSQLDALTQLSNRGHFVACGMQQFEKTQGDISVILFDMDHFKNINDGFGHASGDWVLKAVSARVTALLPKAEMLGRLGGEEFAICLPKFDTHQALALAESCRAAIAAIDSLPSGFAFPITASFGVASRGMRELKEFEDTLAAADKALYFSKTEGRNRVSLYQ</sequence>
<feature type="transmembrane region" description="Helical" evidence="3">
    <location>
        <begin position="392"/>
        <end position="411"/>
    </location>
</feature>
<dbReference type="InterPro" id="IPR029787">
    <property type="entry name" value="Nucleotide_cyclase"/>
</dbReference>
<keyword evidence="3" id="KW-1133">Transmembrane helix</keyword>
<dbReference type="FunFam" id="3.30.70.270:FF:000001">
    <property type="entry name" value="Diguanylate cyclase domain protein"/>
    <property type="match status" value="1"/>
</dbReference>
<dbReference type="Gene3D" id="3.30.70.270">
    <property type="match status" value="1"/>
</dbReference>
<dbReference type="NCBIfam" id="TIGR00254">
    <property type="entry name" value="GGDEF"/>
    <property type="match status" value="1"/>
</dbReference>
<protein>
    <recommendedName>
        <fullName evidence="1">diguanylate cyclase</fullName>
        <ecNumber evidence="1">2.7.7.65</ecNumber>
    </recommendedName>
</protein>
<evidence type="ECO:0000259" key="4">
    <source>
        <dbReference type="PROSITE" id="PS50887"/>
    </source>
</evidence>
<organism evidence="5 6">
    <name type="scientific">Undibacterium parvum</name>
    <dbReference type="NCBI Taxonomy" id="401471"/>
    <lineage>
        <taxon>Bacteria</taxon>
        <taxon>Pseudomonadati</taxon>
        <taxon>Pseudomonadota</taxon>
        <taxon>Betaproteobacteria</taxon>
        <taxon>Burkholderiales</taxon>
        <taxon>Oxalobacteraceae</taxon>
        <taxon>Undibacterium</taxon>
    </lineage>
</organism>
<dbReference type="PANTHER" id="PTHR45138">
    <property type="entry name" value="REGULATORY COMPONENTS OF SENSORY TRANSDUCTION SYSTEM"/>
    <property type="match status" value="1"/>
</dbReference>
<dbReference type="CDD" id="cd01949">
    <property type="entry name" value="GGDEF"/>
    <property type="match status" value="1"/>
</dbReference>
<feature type="domain" description="GGDEF" evidence="4">
    <location>
        <begin position="451"/>
        <end position="584"/>
    </location>
</feature>
<evidence type="ECO:0000256" key="2">
    <source>
        <dbReference type="ARBA" id="ARBA00034247"/>
    </source>
</evidence>
<evidence type="ECO:0000313" key="5">
    <source>
        <dbReference type="EMBL" id="AZP13648.1"/>
    </source>
</evidence>
<dbReference type="InterPro" id="IPR050469">
    <property type="entry name" value="Diguanylate_Cyclase"/>
</dbReference>
<dbReference type="InterPro" id="IPR011990">
    <property type="entry name" value="TPR-like_helical_dom_sf"/>
</dbReference>
<gene>
    <name evidence="5" type="ORF">EJN92_17660</name>
</gene>
<keyword evidence="6" id="KW-1185">Reference proteome</keyword>
<evidence type="ECO:0000256" key="1">
    <source>
        <dbReference type="ARBA" id="ARBA00012528"/>
    </source>
</evidence>